<dbReference type="EMBL" id="BARW01013566">
    <property type="protein sequence ID" value="GAI81274.1"/>
    <property type="molecule type" value="Genomic_DNA"/>
</dbReference>
<sequence>VAIPDNFADYLRSIGSMDEMVSLGIMTRKVASIAKGESAKLAVEGKTSPSEEKAGDSKKARAFQLFSRGKGPSSAEVKALDLHKSTRFKYYNQYLSVHKP</sequence>
<feature type="non-terminal residue" evidence="1">
    <location>
        <position position="1"/>
    </location>
</feature>
<comment type="caution">
    <text evidence="1">The sequence shown here is derived from an EMBL/GenBank/DDBJ whole genome shotgun (WGS) entry which is preliminary data.</text>
</comment>
<protein>
    <submittedName>
        <fullName evidence="1">Uncharacterized protein</fullName>
    </submittedName>
</protein>
<proteinExistence type="predicted"/>
<evidence type="ECO:0000313" key="1">
    <source>
        <dbReference type="EMBL" id="GAI81274.1"/>
    </source>
</evidence>
<name>X1TMJ5_9ZZZZ</name>
<accession>X1TMJ5</accession>
<dbReference type="AlphaFoldDB" id="X1TMJ5"/>
<organism evidence="1">
    <name type="scientific">marine sediment metagenome</name>
    <dbReference type="NCBI Taxonomy" id="412755"/>
    <lineage>
        <taxon>unclassified sequences</taxon>
        <taxon>metagenomes</taxon>
        <taxon>ecological metagenomes</taxon>
    </lineage>
</organism>
<gene>
    <name evidence="1" type="ORF">S12H4_24766</name>
</gene>
<reference evidence="1" key="1">
    <citation type="journal article" date="2014" name="Front. Microbiol.">
        <title>High frequency of phylogenetically diverse reductive dehalogenase-homologous genes in deep subseafloor sedimentary metagenomes.</title>
        <authorList>
            <person name="Kawai M."/>
            <person name="Futagami T."/>
            <person name="Toyoda A."/>
            <person name="Takaki Y."/>
            <person name="Nishi S."/>
            <person name="Hori S."/>
            <person name="Arai W."/>
            <person name="Tsubouchi T."/>
            <person name="Morono Y."/>
            <person name="Uchiyama I."/>
            <person name="Ito T."/>
            <person name="Fujiyama A."/>
            <person name="Inagaki F."/>
            <person name="Takami H."/>
        </authorList>
    </citation>
    <scope>NUCLEOTIDE SEQUENCE</scope>
    <source>
        <strain evidence="1">Expedition CK06-06</strain>
    </source>
</reference>